<accession>A0AAE0KJM5</accession>
<reference evidence="3" key="2">
    <citation type="submission" date="2023-06" db="EMBL/GenBank/DDBJ databases">
        <authorList>
            <consortium name="Lawrence Berkeley National Laboratory"/>
            <person name="Haridas S."/>
            <person name="Hensen N."/>
            <person name="Bonometti L."/>
            <person name="Westerberg I."/>
            <person name="Brannstrom I.O."/>
            <person name="Guillou S."/>
            <person name="Cros-Aarteil S."/>
            <person name="Calhoun S."/>
            <person name="Kuo A."/>
            <person name="Mondo S."/>
            <person name="Pangilinan J."/>
            <person name="Riley R."/>
            <person name="Labutti K."/>
            <person name="Andreopoulos B."/>
            <person name="Lipzen A."/>
            <person name="Chen C."/>
            <person name="Yanf M."/>
            <person name="Daum C."/>
            <person name="Ng V."/>
            <person name="Clum A."/>
            <person name="Steindorff A."/>
            <person name="Ohm R."/>
            <person name="Martin F."/>
            <person name="Silar P."/>
            <person name="Natvig D."/>
            <person name="Lalanne C."/>
            <person name="Gautier V."/>
            <person name="Ament-Velasquez S.L."/>
            <person name="Kruys A."/>
            <person name="Hutchinson M.I."/>
            <person name="Powell A.J."/>
            <person name="Barry K."/>
            <person name="Miller A.N."/>
            <person name="Grigoriev I.V."/>
            <person name="Debuchy R."/>
            <person name="Gladieux P."/>
            <person name="Thoren M.H."/>
            <person name="Johannesson H."/>
        </authorList>
    </citation>
    <scope>NUCLEOTIDE SEQUENCE</scope>
    <source>
        <strain evidence="3">CBS 958.72</strain>
    </source>
</reference>
<dbReference type="Proteomes" id="UP001287356">
    <property type="component" value="Unassembled WGS sequence"/>
</dbReference>
<organism evidence="3 4">
    <name type="scientific">Lasiosphaeria ovina</name>
    <dbReference type="NCBI Taxonomy" id="92902"/>
    <lineage>
        <taxon>Eukaryota</taxon>
        <taxon>Fungi</taxon>
        <taxon>Dikarya</taxon>
        <taxon>Ascomycota</taxon>
        <taxon>Pezizomycotina</taxon>
        <taxon>Sordariomycetes</taxon>
        <taxon>Sordariomycetidae</taxon>
        <taxon>Sordariales</taxon>
        <taxon>Lasiosphaeriaceae</taxon>
        <taxon>Lasiosphaeria</taxon>
    </lineage>
</organism>
<protein>
    <recommendedName>
        <fullName evidence="2">DUF7907 domain-containing protein</fullName>
    </recommendedName>
</protein>
<name>A0AAE0KJM5_9PEZI</name>
<reference evidence="3" key="1">
    <citation type="journal article" date="2023" name="Mol. Phylogenet. Evol.">
        <title>Genome-scale phylogeny and comparative genomics of the fungal order Sordariales.</title>
        <authorList>
            <person name="Hensen N."/>
            <person name="Bonometti L."/>
            <person name="Westerberg I."/>
            <person name="Brannstrom I.O."/>
            <person name="Guillou S."/>
            <person name="Cros-Aarteil S."/>
            <person name="Calhoun S."/>
            <person name="Haridas S."/>
            <person name="Kuo A."/>
            <person name="Mondo S."/>
            <person name="Pangilinan J."/>
            <person name="Riley R."/>
            <person name="LaButti K."/>
            <person name="Andreopoulos B."/>
            <person name="Lipzen A."/>
            <person name="Chen C."/>
            <person name="Yan M."/>
            <person name="Daum C."/>
            <person name="Ng V."/>
            <person name="Clum A."/>
            <person name="Steindorff A."/>
            <person name="Ohm R.A."/>
            <person name="Martin F."/>
            <person name="Silar P."/>
            <person name="Natvig D.O."/>
            <person name="Lalanne C."/>
            <person name="Gautier V."/>
            <person name="Ament-Velasquez S.L."/>
            <person name="Kruys A."/>
            <person name="Hutchinson M.I."/>
            <person name="Powell A.J."/>
            <person name="Barry K."/>
            <person name="Miller A.N."/>
            <person name="Grigoriev I.V."/>
            <person name="Debuchy R."/>
            <person name="Gladieux P."/>
            <person name="Hiltunen Thoren M."/>
            <person name="Johannesson H."/>
        </authorList>
    </citation>
    <scope>NUCLEOTIDE SEQUENCE</scope>
    <source>
        <strain evidence="3">CBS 958.72</strain>
    </source>
</reference>
<keyword evidence="4" id="KW-1185">Reference proteome</keyword>
<evidence type="ECO:0000256" key="1">
    <source>
        <dbReference type="SAM" id="MobiDB-lite"/>
    </source>
</evidence>
<dbReference type="AlphaFoldDB" id="A0AAE0KJM5"/>
<feature type="domain" description="DUF7907" evidence="2">
    <location>
        <begin position="35"/>
        <end position="235"/>
    </location>
</feature>
<gene>
    <name evidence="3" type="ORF">B0T24DRAFT_678062</name>
</gene>
<dbReference type="InterPro" id="IPR057229">
    <property type="entry name" value="DUF7907"/>
</dbReference>
<dbReference type="EMBL" id="JAULSN010000003">
    <property type="protein sequence ID" value="KAK3377221.1"/>
    <property type="molecule type" value="Genomic_DNA"/>
</dbReference>
<feature type="region of interest" description="Disordered" evidence="1">
    <location>
        <begin position="147"/>
        <end position="176"/>
    </location>
</feature>
<evidence type="ECO:0000259" key="2">
    <source>
        <dbReference type="Pfam" id="PF25484"/>
    </source>
</evidence>
<dbReference type="Pfam" id="PF25484">
    <property type="entry name" value="DUF7907"/>
    <property type="match status" value="1"/>
</dbReference>
<sequence length="267" mass="28010">MRPSTFLPLGLAALTSSTPLSLPRRSLFPPTSTAKGFVLVANVTDLSRDLTPSIQHFKLVGVHVGAGLETAVLTPEAGRVLYENGTDAEGYGIAADSVLGTAAAPAGFTYPYGMQIIPIPPGVEEGEEPGDDEADYVDHVGIDVGTAQRGVGIRDPPPSSTPSTQVAQDPASGGTDTWAEAYGPDAGTFYVCFEAKPAYGRPQYPVRFARVQTVDGVAYQQIPDGCAPIRLLAQCAALEQVPPGAIYGHDFARTVRCYDNVAAVSWS</sequence>
<comment type="caution">
    <text evidence="3">The sequence shown here is derived from an EMBL/GenBank/DDBJ whole genome shotgun (WGS) entry which is preliminary data.</text>
</comment>
<evidence type="ECO:0000313" key="4">
    <source>
        <dbReference type="Proteomes" id="UP001287356"/>
    </source>
</evidence>
<proteinExistence type="predicted"/>
<evidence type="ECO:0000313" key="3">
    <source>
        <dbReference type="EMBL" id="KAK3377221.1"/>
    </source>
</evidence>